<feature type="region of interest" description="Disordered" evidence="1">
    <location>
        <begin position="58"/>
        <end position="102"/>
    </location>
</feature>
<keyword evidence="3" id="KW-1185">Reference proteome</keyword>
<dbReference type="EMBL" id="JBJKBG010000006">
    <property type="protein sequence ID" value="KAL3733324.1"/>
    <property type="molecule type" value="Genomic_DNA"/>
</dbReference>
<name>A0ABD3JZL1_EUCGL</name>
<sequence>MPSPAQKEAPLNTSTSAMRQPSWEKMNVELSPSSEVLQLVVSSIGPGQQLALFLPPKSLELPGSDVSSMKHNLDPTHNSEPNHDGGAQSHPIDGLADPEKLD</sequence>
<evidence type="ECO:0000313" key="3">
    <source>
        <dbReference type="Proteomes" id="UP001634007"/>
    </source>
</evidence>
<proteinExistence type="predicted"/>
<protein>
    <submittedName>
        <fullName evidence="2">Uncharacterized protein</fullName>
    </submittedName>
</protein>
<feature type="compositionally biased region" description="Polar residues" evidence="1">
    <location>
        <begin position="65"/>
        <end position="79"/>
    </location>
</feature>
<reference evidence="2 3" key="1">
    <citation type="submission" date="2024-11" db="EMBL/GenBank/DDBJ databases">
        <title>Chromosome-level genome assembly of Eucalyptus globulus Labill. provides insights into its genome evolution.</title>
        <authorList>
            <person name="Li X."/>
        </authorList>
    </citation>
    <scope>NUCLEOTIDE SEQUENCE [LARGE SCALE GENOMIC DNA]</scope>
    <source>
        <strain evidence="2">CL2024</strain>
        <tissue evidence="2">Fresh tender leaves</tissue>
    </source>
</reference>
<organism evidence="2 3">
    <name type="scientific">Eucalyptus globulus</name>
    <name type="common">Tasmanian blue gum</name>
    <dbReference type="NCBI Taxonomy" id="34317"/>
    <lineage>
        <taxon>Eukaryota</taxon>
        <taxon>Viridiplantae</taxon>
        <taxon>Streptophyta</taxon>
        <taxon>Embryophyta</taxon>
        <taxon>Tracheophyta</taxon>
        <taxon>Spermatophyta</taxon>
        <taxon>Magnoliopsida</taxon>
        <taxon>eudicotyledons</taxon>
        <taxon>Gunneridae</taxon>
        <taxon>Pentapetalae</taxon>
        <taxon>rosids</taxon>
        <taxon>malvids</taxon>
        <taxon>Myrtales</taxon>
        <taxon>Myrtaceae</taxon>
        <taxon>Myrtoideae</taxon>
        <taxon>Eucalypteae</taxon>
        <taxon>Eucalyptus</taxon>
    </lineage>
</organism>
<accession>A0ABD3JZL1</accession>
<evidence type="ECO:0000313" key="2">
    <source>
        <dbReference type="EMBL" id="KAL3733324.1"/>
    </source>
</evidence>
<dbReference type="AlphaFoldDB" id="A0ABD3JZL1"/>
<evidence type="ECO:0000256" key="1">
    <source>
        <dbReference type="SAM" id="MobiDB-lite"/>
    </source>
</evidence>
<dbReference type="Proteomes" id="UP001634007">
    <property type="component" value="Unassembled WGS sequence"/>
</dbReference>
<gene>
    <name evidence="2" type="ORF">ACJRO7_022797</name>
</gene>
<feature type="region of interest" description="Disordered" evidence="1">
    <location>
        <begin position="1"/>
        <end position="22"/>
    </location>
</feature>
<comment type="caution">
    <text evidence="2">The sequence shown here is derived from an EMBL/GenBank/DDBJ whole genome shotgun (WGS) entry which is preliminary data.</text>
</comment>